<protein>
    <submittedName>
        <fullName evidence="4">Putative ATPase</fullName>
    </submittedName>
</protein>
<dbReference type="InterPro" id="IPR003439">
    <property type="entry name" value="ABC_transporter-like_ATP-bd"/>
</dbReference>
<dbReference type="InterPro" id="IPR003593">
    <property type="entry name" value="AAA+_ATPase"/>
</dbReference>
<dbReference type="RefSeq" id="YP_001542652.1">
    <property type="nucleotide sequence ID" value="NC_009965.1"/>
</dbReference>
<dbReference type="SMART" id="SM00382">
    <property type="entry name" value="AAA"/>
    <property type="match status" value="1"/>
</dbReference>
<dbReference type="GO" id="GO:0016887">
    <property type="term" value="F:ATP hydrolysis activity"/>
    <property type="evidence" value="ECO:0007669"/>
    <property type="project" value="InterPro"/>
</dbReference>
<evidence type="ECO:0000313" key="5">
    <source>
        <dbReference type="Proteomes" id="UP000001777"/>
    </source>
</evidence>
<dbReference type="GeneID" id="5729552"/>
<proteinExistence type="predicted"/>
<organism evidence="4 5">
    <name type="scientific">Acidianus rod-shaped virus 1</name>
    <dbReference type="NCBI Taxonomy" id="309181"/>
    <lineage>
        <taxon>Viruses</taxon>
        <taxon>Adnaviria</taxon>
        <taxon>Zilligvirae</taxon>
        <taxon>Taleaviricota</taxon>
        <taxon>Tokiviricetes</taxon>
        <taxon>Ligamenvirales</taxon>
        <taxon>Rudiviridae</taxon>
        <taxon>Itarudivirus</taxon>
        <taxon>Itarudivirus pozzuoliense</taxon>
        <taxon>Itarudivirus ARV1</taxon>
    </lineage>
</organism>
<dbReference type="SUPFAM" id="SSF52540">
    <property type="entry name" value="P-loop containing nucleoside triphosphate hydrolases"/>
    <property type="match status" value="1"/>
</dbReference>
<keyword evidence="2" id="KW-0067">ATP-binding</keyword>
<dbReference type="PANTHER" id="PTHR43581:SF4">
    <property type="entry name" value="ATP_GTP PHOSPHATASE"/>
    <property type="match status" value="1"/>
</dbReference>
<dbReference type="Gene3D" id="3.40.50.300">
    <property type="entry name" value="P-loop containing nucleotide triphosphate hydrolases"/>
    <property type="match status" value="1"/>
</dbReference>
<evidence type="ECO:0000313" key="4">
    <source>
        <dbReference type="EMBL" id="CAI44190.1"/>
    </source>
</evidence>
<dbReference type="EMBL" id="AJ875026">
    <property type="protein sequence ID" value="CAI44190.1"/>
    <property type="molecule type" value="Genomic_DNA"/>
</dbReference>
<dbReference type="Pfam" id="PF00005">
    <property type="entry name" value="ABC_tran"/>
    <property type="match status" value="1"/>
</dbReference>
<dbReference type="InterPro" id="IPR027417">
    <property type="entry name" value="P-loop_NTPase"/>
</dbReference>
<dbReference type="KEGG" id="vg:5729552"/>
<dbReference type="GO" id="GO:0005524">
    <property type="term" value="F:ATP binding"/>
    <property type="evidence" value="ECO:0007669"/>
    <property type="project" value="UniProtKB-KW"/>
</dbReference>
<accession>Q50I36</accession>
<sequence length="210" mass="23650">MRIKIDRYKGSKSLDINTPDFKVGVVLGENGTGKTKLLKTIAKEYEKASYIDCLSLQTPLLATKDMVEHIKEVADDINDIHVSEDGQTYVAFTNGEKVPLRELGHGHRQLISFMAKYTVENPDILLVDAPEALLLSPHKMQNFANFIHQHTRLFSMVATQSLDIYFQTINVNPSNTIVIILGNNDYMTIGGEEALDRLDFEDLRQIGELI</sequence>
<keyword evidence="5" id="KW-1185">Reference proteome</keyword>
<dbReference type="Proteomes" id="UP000001777">
    <property type="component" value="Segment"/>
</dbReference>
<dbReference type="InterPro" id="IPR051396">
    <property type="entry name" value="Bact_Antivir_Def_Nuclease"/>
</dbReference>
<name>Q50I36_9VIRU</name>
<feature type="domain" description="AAA+ ATPase" evidence="3">
    <location>
        <begin position="20"/>
        <end position="204"/>
    </location>
</feature>
<dbReference type="PANTHER" id="PTHR43581">
    <property type="entry name" value="ATP/GTP PHOSPHATASE"/>
    <property type="match status" value="1"/>
</dbReference>
<evidence type="ECO:0000256" key="2">
    <source>
        <dbReference type="ARBA" id="ARBA00022840"/>
    </source>
</evidence>
<evidence type="ECO:0000259" key="3">
    <source>
        <dbReference type="SMART" id="SM00382"/>
    </source>
</evidence>
<evidence type="ECO:0000256" key="1">
    <source>
        <dbReference type="ARBA" id="ARBA00022741"/>
    </source>
</evidence>
<reference evidence="4 5" key="1">
    <citation type="journal article" date="2005" name="Virology">
        <title>A novel rudivirus, ARV1, of the hyperthermophilic archaeal genus Acidianus.</title>
        <authorList>
            <person name="Vestergaard G."/>
            <person name="Haring M."/>
            <person name="Peng X."/>
            <person name="Rachel R."/>
            <person name="Garrett R.A."/>
            <person name="Prangishvili D."/>
        </authorList>
    </citation>
    <scope>NUCLEOTIDE SEQUENCE</scope>
</reference>
<keyword evidence="1" id="KW-0547">Nucleotide-binding</keyword>